<evidence type="ECO:0000256" key="1">
    <source>
        <dbReference type="ARBA" id="ARBA00022490"/>
    </source>
</evidence>
<keyword evidence="1" id="KW-0963">Cytoplasm</keyword>
<keyword evidence="7" id="KW-1185">Reference proteome</keyword>
<dbReference type="AlphaFoldDB" id="A0A2G2YW98"/>
<protein>
    <submittedName>
        <fullName evidence="6">Eukaryotic translation initiation factor 3 subunit D</fullName>
    </submittedName>
</protein>
<reference evidence="6 7" key="2">
    <citation type="journal article" date="2017" name="Genome Biol.">
        <title>New reference genome sequences of hot pepper reveal the massive evolution of plant disease-resistance genes by retroduplication.</title>
        <authorList>
            <person name="Kim S."/>
            <person name="Park J."/>
            <person name="Yeom S.I."/>
            <person name="Kim Y.M."/>
            <person name="Seo E."/>
            <person name="Kim K.T."/>
            <person name="Kim M.S."/>
            <person name="Lee J.M."/>
            <person name="Cheong K."/>
            <person name="Shin H.S."/>
            <person name="Kim S.B."/>
            <person name="Han K."/>
            <person name="Lee J."/>
            <person name="Park M."/>
            <person name="Lee H.A."/>
            <person name="Lee H.Y."/>
            <person name="Lee Y."/>
            <person name="Oh S."/>
            <person name="Lee J.H."/>
            <person name="Choi E."/>
            <person name="Choi E."/>
            <person name="Lee S.E."/>
            <person name="Jeon J."/>
            <person name="Kim H."/>
            <person name="Choi G."/>
            <person name="Song H."/>
            <person name="Lee J."/>
            <person name="Lee S.C."/>
            <person name="Kwon J.K."/>
            <person name="Lee H.Y."/>
            <person name="Koo N."/>
            <person name="Hong Y."/>
            <person name="Kim R.W."/>
            <person name="Kang W.H."/>
            <person name="Huh J.H."/>
            <person name="Kang B.C."/>
            <person name="Yang T.J."/>
            <person name="Lee Y.H."/>
            <person name="Bennetzen J.L."/>
            <person name="Choi D."/>
        </authorList>
    </citation>
    <scope>NUCLEOTIDE SEQUENCE [LARGE SCALE GENOMIC DNA]</scope>
    <source>
        <strain evidence="7">cv. CM334</strain>
    </source>
</reference>
<organism evidence="6 7">
    <name type="scientific">Capsicum annuum</name>
    <name type="common">Capsicum pepper</name>
    <dbReference type="NCBI Taxonomy" id="4072"/>
    <lineage>
        <taxon>Eukaryota</taxon>
        <taxon>Viridiplantae</taxon>
        <taxon>Streptophyta</taxon>
        <taxon>Embryophyta</taxon>
        <taxon>Tracheophyta</taxon>
        <taxon>Spermatophyta</taxon>
        <taxon>Magnoliopsida</taxon>
        <taxon>eudicotyledons</taxon>
        <taxon>Gunneridae</taxon>
        <taxon>Pentapetalae</taxon>
        <taxon>asterids</taxon>
        <taxon>lamiids</taxon>
        <taxon>Solanales</taxon>
        <taxon>Solanaceae</taxon>
        <taxon>Solanoideae</taxon>
        <taxon>Capsiceae</taxon>
        <taxon>Capsicum</taxon>
    </lineage>
</organism>
<evidence type="ECO:0000313" key="6">
    <source>
        <dbReference type="EMBL" id="PHT74004.1"/>
    </source>
</evidence>
<accession>A0A2G2YW98</accession>
<dbReference type="GO" id="GO:0005852">
    <property type="term" value="C:eukaryotic translation initiation factor 3 complex"/>
    <property type="evidence" value="ECO:0000318"/>
    <property type="project" value="GO_Central"/>
</dbReference>
<dbReference type="PANTHER" id="PTHR12399">
    <property type="entry name" value="EUKARYOTIC TRANSLATION INITIATION FACTOR 3 SUBUNIT 7"/>
    <property type="match status" value="1"/>
</dbReference>
<dbReference type="EMBL" id="AYRZ02000008">
    <property type="protein sequence ID" value="PHT74004.1"/>
    <property type="molecule type" value="Genomic_DNA"/>
</dbReference>
<keyword evidence="2 6" id="KW-0396">Initiation factor</keyword>
<evidence type="ECO:0000313" key="7">
    <source>
        <dbReference type="Proteomes" id="UP000222542"/>
    </source>
</evidence>
<evidence type="ECO:0000256" key="3">
    <source>
        <dbReference type="ARBA" id="ARBA00022884"/>
    </source>
</evidence>
<feature type="region of interest" description="Disordered" evidence="5">
    <location>
        <begin position="125"/>
        <end position="154"/>
    </location>
</feature>
<dbReference type="GO" id="GO:0003723">
    <property type="term" value="F:RNA binding"/>
    <property type="evidence" value="ECO:0007669"/>
    <property type="project" value="UniProtKB-KW"/>
</dbReference>
<dbReference type="Gramene" id="PHT74004">
    <property type="protein sequence ID" value="PHT74004"/>
    <property type="gene ID" value="T459_21281"/>
</dbReference>
<sequence length="421" mass="47713">MIQRFLKTQARSRVTASGFPHGVPLVSTNAILESGSHSQLPPGGVTNVIFCCSNNLLIQILTNLSCQSCPIVMGRNEVSLLKVCIWWLGWVIGAVPIPGWALDCPLQQDPGSGCVNGRPIKSWMSTRGEQGRGSGARSGGCGATQSAQSRKKSYADHSLRSLRFRVGDRDFFHVSPKKGVMRFRKRGKIIPSQKFNPKWRLNPHHNHSQLPQHRDEEVNAKKHDQKKKRARRDRLYNLNRSGTNIGQRRESVVFKSPIDIQPEWNMLDQIPFLTFSKLALSIPKPEDLLIYGGLEFYDRYYDWTTPKIECRLDRFMKRNFFKITTSDDPVIHSLANEDKATVFAMDTILSTLMCAPRSVYSWDNVVQCVGNKLCFDKRDGSHLDFLSIQETLQEPLPDVKDDINSAYSLSVEAPYINQNFS</sequence>
<dbReference type="Proteomes" id="UP000222542">
    <property type="component" value="Unassembled WGS sequence"/>
</dbReference>
<dbReference type="STRING" id="4072.A0A2G2YW98"/>
<feature type="compositionally biased region" description="Basic and acidic residues" evidence="5">
    <location>
        <begin position="212"/>
        <end position="222"/>
    </location>
</feature>
<evidence type="ECO:0000256" key="5">
    <source>
        <dbReference type="SAM" id="MobiDB-lite"/>
    </source>
</evidence>
<keyword evidence="3" id="KW-0694">RNA-binding</keyword>
<dbReference type="Pfam" id="PF05091">
    <property type="entry name" value="eIF-3_zeta"/>
    <property type="match status" value="1"/>
</dbReference>
<feature type="compositionally biased region" description="Gly residues" evidence="5">
    <location>
        <begin position="131"/>
        <end position="142"/>
    </location>
</feature>
<dbReference type="GO" id="GO:0006413">
    <property type="term" value="P:translational initiation"/>
    <property type="evidence" value="ECO:0000318"/>
    <property type="project" value="GO_Central"/>
</dbReference>
<keyword evidence="4" id="KW-0648">Protein biosynthesis</keyword>
<dbReference type="PANTHER" id="PTHR12399:SF3">
    <property type="entry name" value="EUKARYOTIC TRANSLATION INITIATION FACTOR 3 SUBUNIT D"/>
    <property type="match status" value="1"/>
</dbReference>
<gene>
    <name evidence="6" type="ORF">T459_21281</name>
</gene>
<comment type="caution">
    <text evidence="6">The sequence shown here is derived from an EMBL/GenBank/DDBJ whole genome shotgun (WGS) entry which is preliminary data.</text>
</comment>
<feature type="region of interest" description="Disordered" evidence="5">
    <location>
        <begin position="195"/>
        <end position="233"/>
    </location>
</feature>
<proteinExistence type="predicted"/>
<evidence type="ECO:0000256" key="2">
    <source>
        <dbReference type="ARBA" id="ARBA00022540"/>
    </source>
</evidence>
<evidence type="ECO:0000256" key="4">
    <source>
        <dbReference type="ARBA" id="ARBA00022917"/>
    </source>
</evidence>
<dbReference type="GO" id="GO:0003743">
    <property type="term" value="F:translation initiation factor activity"/>
    <property type="evidence" value="ECO:0000318"/>
    <property type="project" value="GO_Central"/>
</dbReference>
<dbReference type="InterPro" id="IPR007783">
    <property type="entry name" value="eIF3d"/>
</dbReference>
<reference evidence="6 7" key="1">
    <citation type="journal article" date="2014" name="Nat. Genet.">
        <title>Genome sequence of the hot pepper provides insights into the evolution of pungency in Capsicum species.</title>
        <authorList>
            <person name="Kim S."/>
            <person name="Park M."/>
            <person name="Yeom S.I."/>
            <person name="Kim Y.M."/>
            <person name="Lee J.M."/>
            <person name="Lee H.A."/>
            <person name="Seo E."/>
            <person name="Choi J."/>
            <person name="Cheong K."/>
            <person name="Kim K.T."/>
            <person name="Jung K."/>
            <person name="Lee G.W."/>
            <person name="Oh S.K."/>
            <person name="Bae C."/>
            <person name="Kim S.B."/>
            <person name="Lee H.Y."/>
            <person name="Kim S.Y."/>
            <person name="Kim M.S."/>
            <person name="Kang B.C."/>
            <person name="Jo Y.D."/>
            <person name="Yang H.B."/>
            <person name="Jeong H.J."/>
            <person name="Kang W.H."/>
            <person name="Kwon J.K."/>
            <person name="Shin C."/>
            <person name="Lim J.Y."/>
            <person name="Park J.H."/>
            <person name="Huh J.H."/>
            <person name="Kim J.S."/>
            <person name="Kim B.D."/>
            <person name="Cohen O."/>
            <person name="Paran I."/>
            <person name="Suh M.C."/>
            <person name="Lee S.B."/>
            <person name="Kim Y.K."/>
            <person name="Shin Y."/>
            <person name="Noh S.J."/>
            <person name="Park J."/>
            <person name="Seo Y.S."/>
            <person name="Kwon S.Y."/>
            <person name="Kim H.A."/>
            <person name="Park J.M."/>
            <person name="Kim H.J."/>
            <person name="Choi S.B."/>
            <person name="Bosland P.W."/>
            <person name="Reeves G."/>
            <person name="Jo S.H."/>
            <person name="Lee B.W."/>
            <person name="Cho H.T."/>
            <person name="Choi H.S."/>
            <person name="Lee M.S."/>
            <person name="Yu Y."/>
            <person name="Do Choi Y."/>
            <person name="Park B.S."/>
            <person name="van Deynze A."/>
            <person name="Ashrafi H."/>
            <person name="Hill T."/>
            <person name="Kim W.T."/>
            <person name="Pai H.S."/>
            <person name="Ahn H.K."/>
            <person name="Yeam I."/>
            <person name="Giovannoni J.J."/>
            <person name="Rose J.K."/>
            <person name="Sorensen I."/>
            <person name="Lee S.J."/>
            <person name="Kim R.W."/>
            <person name="Choi I.Y."/>
            <person name="Choi B.S."/>
            <person name="Lim J.S."/>
            <person name="Lee Y.H."/>
            <person name="Choi D."/>
        </authorList>
    </citation>
    <scope>NUCLEOTIDE SEQUENCE [LARGE SCALE GENOMIC DNA]</scope>
    <source>
        <strain evidence="7">cv. CM334</strain>
    </source>
</reference>
<name>A0A2G2YW98_CAPAN</name>
<feature type="compositionally biased region" description="Basic residues" evidence="5">
    <location>
        <begin position="223"/>
        <end position="232"/>
    </location>
</feature>